<evidence type="ECO:0000313" key="7">
    <source>
        <dbReference type="Proteomes" id="UP000198282"/>
    </source>
</evidence>
<dbReference type="InterPro" id="IPR009057">
    <property type="entry name" value="Homeodomain-like_sf"/>
</dbReference>
<dbReference type="Gene3D" id="1.10.357.10">
    <property type="entry name" value="Tetracycline Repressor, domain 2"/>
    <property type="match status" value="1"/>
</dbReference>
<dbReference type="EMBL" id="FZOD01000119">
    <property type="protein sequence ID" value="SNT64435.1"/>
    <property type="molecule type" value="Genomic_DNA"/>
</dbReference>
<keyword evidence="1" id="KW-0805">Transcription regulation</keyword>
<evidence type="ECO:0000256" key="1">
    <source>
        <dbReference type="ARBA" id="ARBA00023015"/>
    </source>
</evidence>
<dbReference type="GO" id="GO:0000976">
    <property type="term" value="F:transcription cis-regulatory region binding"/>
    <property type="evidence" value="ECO:0007669"/>
    <property type="project" value="TreeGrafter"/>
</dbReference>
<dbReference type="InterPro" id="IPR001647">
    <property type="entry name" value="HTH_TetR"/>
</dbReference>
<dbReference type="InterPro" id="IPR036271">
    <property type="entry name" value="Tet_transcr_reg_TetR-rel_C_sf"/>
</dbReference>
<dbReference type="Pfam" id="PF00440">
    <property type="entry name" value="TetR_N"/>
    <property type="match status" value="1"/>
</dbReference>
<evidence type="ECO:0000259" key="5">
    <source>
        <dbReference type="PROSITE" id="PS50977"/>
    </source>
</evidence>
<keyword evidence="3" id="KW-0804">Transcription</keyword>
<dbReference type="AlphaFoldDB" id="A0A239PBW5"/>
<dbReference type="Pfam" id="PF13305">
    <property type="entry name" value="TetR_C_33"/>
    <property type="match status" value="1"/>
</dbReference>
<reference evidence="6 7" key="1">
    <citation type="submission" date="2017-06" db="EMBL/GenBank/DDBJ databases">
        <authorList>
            <person name="Kim H.J."/>
            <person name="Triplett B.A."/>
        </authorList>
    </citation>
    <scope>NUCLEOTIDE SEQUENCE [LARGE SCALE GENOMIC DNA]</scope>
    <source>
        <strain evidence="6 7">CGMCC 4.2132</strain>
    </source>
</reference>
<feature type="DNA-binding region" description="H-T-H motif" evidence="4">
    <location>
        <begin position="37"/>
        <end position="56"/>
    </location>
</feature>
<dbReference type="Proteomes" id="UP000198282">
    <property type="component" value="Unassembled WGS sequence"/>
</dbReference>
<dbReference type="RefSeq" id="WP_089213806.1">
    <property type="nucleotide sequence ID" value="NZ_FZOD01000119.1"/>
</dbReference>
<evidence type="ECO:0000256" key="3">
    <source>
        <dbReference type="ARBA" id="ARBA00023163"/>
    </source>
</evidence>
<dbReference type="GO" id="GO:0003700">
    <property type="term" value="F:DNA-binding transcription factor activity"/>
    <property type="evidence" value="ECO:0007669"/>
    <property type="project" value="TreeGrafter"/>
</dbReference>
<dbReference type="SUPFAM" id="SSF46689">
    <property type="entry name" value="Homeodomain-like"/>
    <property type="match status" value="1"/>
</dbReference>
<evidence type="ECO:0000256" key="4">
    <source>
        <dbReference type="PROSITE-ProRule" id="PRU00335"/>
    </source>
</evidence>
<sequence length="240" mass="26027">MGVPVLSRRERLRAETAAEIKAVALRLMSEGGPDAISLRAIAREMGMTAGAIYGYYDTRDALVSALVKDVYTSLVDAVEAARDALPADDPAGRILAWGQTLREWALVNPEGFRLIYGDPVPGYQEPEGGAAAEAAHRACAGLTGLVAAAWPQAVIRQPGEYDWTDFDPILVGLVREEFPELPPAAVALALRVWGRMHGLVALEIYGHLRSQVKDPARIYLDELRDLTRGLGLDEKTTPRA</sequence>
<feature type="domain" description="HTH tetR-type" evidence="5">
    <location>
        <begin position="14"/>
        <end position="74"/>
    </location>
</feature>
<dbReference type="PANTHER" id="PTHR30055">
    <property type="entry name" value="HTH-TYPE TRANSCRIPTIONAL REGULATOR RUTR"/>
    <property type="match status" value="1"/>
</dbReference>
<dbReference type="InterPro" id="IPR025996">
    <property type="entry name" value="MT1864/Rv1816-like_C"/>
</dbReference>
<dbReference type="InterPro" id="IPR050109">
    <property type="entry name" value="HTH-type_TetR-like_transc_reg"/>
</dbReference>
<dbReference type="PROSITE" id="PS50977">
    <property type="entry name" value="HTH_TETR_2"/>
    <property type="match status" value="1"/>
</dbReference>
<dbReference type="SUPFAM" id="SSF48498">
    <property type="entry name" value="Tetracyclin repressor-like, C-terminal domain"/>
    <property type="match status" value="1"/>
</dbReference>
<gene>
    <name evidence="6" type="ORF">SAMN05216276_11195</name>
</gene>
<proteinExistence type="predicted"/>
<dbReference type="OrthoDB" id="3210322at2"/>
<evidence type="ECO:0000256" key="2">
    <source>
        <dbReference type="ARBA" id="ARBA00023125"/>
    </source>
</evidence>
<dbReference type="PANTHER" id="PTHR30055:SF243">
    <property type="entry name" value="HTH-TYPE TRANSCRIPTIONAL REGULATOR RV1816"/>
    <property type="match status" value="1"/>
</dbReference>
<accession>A0A239PBW5</accession>
<keyword evidence="7" id="KW-1185">Reference proteome</keyword>
<name>A0A239PBW5_9ACTN</name>
<protein>
    <submittedName>
        <fullName evidence="6">Transcriptional regulator, TetR family</fullName>
    </submittedName>
</protein>
<evidence type="ECO:0000313" key="6">
    <source>
        <dbReference type="EMBL" id="SNT64435.1"/>
    </source>
</evidence>
<organism evidence="6 7">
    <name type="scientific">Streptosporangium subroseum</name>
    <dbReference type="NCBI Taxonomy" id="106412"/>
    <lineage>
        <taxon>Bacteria</taxon>
        <taxon>Bacillati</taxon>
        <taxon>Actinomycetota</taxon>
        <taxon>Actinomycetes</taxon>
        <taxon>Streptosporangiales</taxon>
        <taxon>Streptosporangiaceae</taxon>
        <taxon>Streptosporangium</taxon>
    </lineage>
</organism>
<keyword evidence="2 4" id="KW-0238">DNA-binding</keyword>